<reference evidence="3" key="2">
    <citation type="journal article" date="2022" name="Microbiol. Resour. Announc.">
        <title>Metagenome Sequencing to Explore Phylogenomics of Terrestrial Cyanobacteria.</title>
        <authorList>
            <person name="Ward R.D."/>
            <person name="Stajich J.E."/>
            <person name="Johansen J.R."/>
            <person name="Huntemann M."/>
            <person name="Clum A."/>
            <person name="Foster B."/>
            <person name="Foster B."/>
            <person name="Roux S."/>
            <person name="Palaniappan K."/>
            <person name="Varghese N."/>
            <person name="Mukherjee S."/>
            <person name="Reddy T.B.K."/>
            <person name="Daum C."/>
            <person name="Copeland A."/>
            <person name="Chen I.A."/>
            <person name="Ivanova N.N."/>
            <person name="Kyrpides N.C."/>
            <person name="Shapiro N."/>
            <person name="Eloe-Fadrosh E.A."/>
            <person name="Pietrasiak N."/>
        </authorList>
    </citation>
    <scope>NUCLEOTIDE SEQUENCE</scope>
    <source>
        <strain evidence="3">CPER-KK1</strain>
    </source>
</reference>
<gene>
    <name evidence="3" type="ORF">KME25_06585</name>
</gene>
<comment type="caution">
    <text evidence="3">The sequence shown here is derived from an EMBL/GenBank/DDBJ whole genome shotgun (WGS) entry which is preliminary data.</text>
</comment>
<feature type="compositionally biased region" description="Polar residues" evidence="1">
    <location>
        <begin position="1"/>
        <end position="21"/>
    </location>
</feature>
<dbReference type="GO" id="GO:0016887">
    <property type="term" value="F:ATP hydrolysis activity"/>
    <property type="evidence" value="ECO:0007669"/>
    <property type="project" value="InterPro"/>
</dbReference>
<reference evidence="3" key="1">
    <citation type="submission" date="2021-05" db="EMBL/GenBank/DDBJ databases">
        <authorList>
            <person name="Pietrasiak N."/>
            <person name="Ward R."/>
            <person name="Stajich J.E."/>
            <person name="Kurbessoian T."/>
        </authorList>
    </citation>
    <scope>NUCLEOTIDE SEQUENCE</scope>
    <source>
        <strain evidence="3">CPER-KK1</strain>
    </source>
</reference>
<sequence>MAQPNPASQPIDNQLQQSPQAKGTVDSKRSPEQQPEVEHIRNSNSYCPVQRDEALFKWLDIQRDTRCSGYIKALNGADLQKTCQFYRMKEARRRGVLQAIPMPVVYTKVEQYGAPTDLFLSILKALGHPLAEVGSLRDLRSRTGGTLKAFGVKLLIVGNAHYLSYKSFNELVEIVRGSKIAVIPAGSLYLDEILDRKSKRYTDIYNTFLDSHEFVSFSKKETVQLVASWEEQVLVPLERQLNLASIPGFCNSLYEKCSGQAEPLYDCLRKIAVYRLENPGTQLNSSSLNQILGTRRLPIDASVLRA</sequence>
<dbReference type="EMBL" id="JAHHIF010000006">
    <property type="protein sequence ID" value="MBW4544094.1"/>
    <property type="molecule type" value="Genomic_DNA"/>
</dbReference>
<organism evidence="3 4">
    <name type="scientific">Symplocastrum torsivum CPER-KK1</name>
    <dbReference type="NCBI Taxonomy" id="450513"/>
    <lineage>
        <taxon>Bacteria</taxon>
        <taxon>Bacillati</taxon>
        <taxon>Cyanobacteriota</taxon>
        <taxon>Cyanophyceae</taxon>
        <taxon>Oscillatoriophycideae</taxon>
        <taxon>Oscillatoriales</taxon>
        <taxon>Microcoleaceae</taxon>
        <taxon>Symplocastrum</taxon>
    </lineage>
</organism>
<protein>
    <submittedName>
        <fullName evidence="3">ATP-binding protein</fullName>
    </submittedName>
</protein>
<evidence type="ECO:0000259" key="2">
    <source>
        <dbReference type="Pfam" id="PF13401"/>
    </source>
</evidence>
<evidence type="ECO:0000256" key="1">
    <source>
        <dbReference type="SAM" id="MobiDB-lite"/>
    </source>
</evidence>
<evidence type="ECO:0000313" key="4">
    <source>
        <dbReference type="Proteomes" id="UP000753908"/>
    </source>
</evidence>
<keyword evidence="3" id="KW-0067">ATP-binding</keyword>
<name>A0A951U8P5_9CYAN</name>
<evidence type="ECO:0000313" key="3">
    <source>
        <dbReference type="EMBL" id="MBW4544094.1"/>
    </source>
</evidence>
<feature type="domain" description="ORC1/DEAH AAA+ ATPase" evidence="2">
    <location>
        <begin position="83"/>
        <end position="194"/>
    </location>
</feature>
<feature type="region of interest" description="Disordered" evidence="1">
    <location>
        <begin position="1"/>
        <end position="44"/>
    </location>
</feature>
<dbReference type="Proteomes" id="UP000753908">
    <property type="component" value="Unassembled WGS sequence"/>
</dbReference>
<proteinExistence type="predicted"/>
<accession>A0A951U8P5</accession>
<dbReference type="Pfam" id="PF13401">
    <property type="entry name" value="AAA_22"/>
    <property type="match status" value="1"/>
</dbReference>
<feature type="compositionally biased region" description="Basic and acidic residues" evidence="1">
    <location>
        <begin position="25"/>
        <end position="41"/>
    </location>
</feature>
<keyword evidence="3" id="KW-0547">Nucleotide-binding</keyword>
<dbReference type="GO" id="GO:0005524">
    <property type="term" value="F:ATP binding"/>
    <property type="evidence" value="ECO:0007669"/>
    <property type="project" value="UniProtKB-KW"/>
</dbReference>
<dbReference type="InterPro" id="IPR049945">
    <property type="entry name" value="AAA_22"/>
</dbReference>
<dbReference type="AlphaFoldDB" id="A0A951U8P5"/>